<dbReference type="AlphaFoldDB" id="A0A2S0VU04"/>
<keyword evidence="2" id="KW-1185">Reference proteome</keyword>
<sequence length="272" mass="31154">MMTSPVPILKQTLTSVAIALILTGCDSGVSVRKVCKETPQFCQDLNKDSWCKDKRANVIIGRYLESQQASDDIRYQLILDLESYSECVEIASHIEHIKLKEKTTTRVQGYVTSLKELERLKNVTKSSNDPRLLYWHWSRNGDENALTQFLKLRETGDLETPDLQFKLATYWVKIDRDATIDILYHALALYKDGDKIDPEILKTLSTLYLKEDKLKHAYVWGRIAKDYGMKEIDLAPMKAILGNQGVDVDKLDDFADEYQSQIESGSFVPPKR</sequence>
<accession>A0A2S0VU04</accession>
<gene>
    <name evidence="1" type="ORF">C2869_15130</name>
</gene>
<proteinExistence type="predicted"/>
<dbReference type="Pfam" id="PF11207">
    <property type="entry name" value="DUF2989"/>
    <property type="match status" value="1"/>
</dbReference>
<dbReference type="OrthoDB" id="5900133at2"/>
<protein>
    <submittedName>
        <fullName evidence="1">DUF2989 domain-containing protein</fullName>
    </submittedName>
</protein>
<dbReference type="RefSeq" id="WP_108603759.1">
    <property type="nucleotide sequence ID" value="NZ_CP026604.1"/>
</dbReference>
<name>A0A2S0VU04_9ALTE</name>
<dbReference type="EMBL" id="CP026604">
    <property type="protein sequence ID" value="AWB67689.1"/>
    <property type="molecule type" value="Genomic_DNA"/>
</dbReference>
<dbReference type="KEGG" id="cate:C2869_15130"/>
<evidence type="ECO:0000313" key="2">
    <source>
        <dbReference type="Proteomes" id="UP000244441"/>
    </source>
</evidence>
<dbReference type="InterPro" id="IPR021372">
    <property type="entry name" value="DUF2989"/>
</dbReference>
<reference evidence="1 2" key="1">
    <citation type="submission" date="2018-01" db="EMBL/GenBank/DDBJ databases">
        <title>Genome sequence of a Cantenovulum-like bacteria.</title>
        <authorList>
            <person name="Tan W.R."/>
            <person name="Lau N.-S."/>
            <person name="Go F."/>
            <person name="Amirul A.-A.A."/>
        </authorList>
    </citation>
    <scope>NUCLEOTIDE SEQUENCE [LARGE SCALE GENOMIC DNA]</scope>
    <source>
        <strain evidence="1 2">CCB-QB4</strain>
    </source>
</reference>
<evidence type="ECO:0000313" key="1">
    <source>
        <dbReference type="EMBL" id="AWB67689.1"/>
    </source>
</evidence>
<organism evidence="1 2">
    <name type="scientific">Saccharobesus litoralis</name>
    <dbReference type="NCBI Taxonomy" id="2172099"/>
    <lineage>
        <taxon>Bacteria</taxon>
        <taxon>Pseudomonadati</taxon>
        <taxon>Pseudomonadota</taxon>
        <taxon>Gammaproteobacteria</taxon>
        <taxon>Alteromonadales</taxon>
        <taxon>Alteromonadaceae</taxon>
        <taxon>Saccharobesus</taxon>
    </lineage>
</organism>
<dbReference type="Proteomes" id="UP000244441">
    <property type="component" value="Chromosome"/>
</dbReference>